<gene>
    <name evidence="2" type="ORF">FHW37_11312</name>
</gene>
<dbReference type="SUPFAM" id="SSF56219">
    <property type="entry name" value="DNase I-like"/>
    <property type="match status" value="1"/>
</dbReference>
<proteinExistence type="predicted"/>
<dbReference type="InterPro" id="IPR005135">
    <property type="entry name" value="Endo/exonuclease/phosphatase"/>
</dbReference>
<dbReference type="Pfam" id="PF03372">
    <property type="entry name" value="Exo_endo_phos"/>
    <property type="match status" value="1"/>
</dbReference>
<dbReference type="RefSeq" id="WP_145642813.1">
    <property type="nucleotide sequence ID" value="NZ_VIWP01000013.1"/>
</dbReference>
<dbReference type="Proteomes" id="UP000320653">
    <property type="component" value="Unassembled WGS sequence"/>
</dbReference>
<evidence type="ECO:0000313" key="2">
    <source>
        <dbReference type="EMBL" id="TWF46566.1"/>
    </source>
</evidence>
<dbReference type="GO" id="GO:0004519">
    <property type="term" value="F:endonuclease activity"/>
    <property type="evidence" value="ECO:0007669"/>
    <property type="project" value="UniProtKB-KW"/>
</dbReference>
<keyword evidence="3" id="KW-1185">Reference proteome</keyword>
<name>A0A561Q878_9HYPH</name>
<comment type="caution">
    <text evidence="2">The sequence shown here is derived from an EMBL/GenBank/DDBJ whole genome shotgun (WGS) entry which is preliminary data.</text>
</comment>
<keyword evidence="2" id="KW-0540">Nuclease</keyword>
<organism evidence="2 3">
    <name type="scientific">Neorhizobium alkalisoli</name>
    <dbReference type="NCBI Taxonomy" id="528178"/>
    <lineage>
        <taxon>Bacteria</taxon>
        <taxon>Pseudomonadati</taxon>
        <taxon>Pseudomonadota</taxon>
        <taxon>Alphaproteobacteria</taxon>
        <taxon>Hyphomicrobiales</taxon>
        <taxon>Rhizobiaceae</taxon>
        <taxon>Rhizobium/Agrobacterium group</taxon>
        <taxon>Neorhizobium</taxon>
    </lineage>
</organism>
<dbReference type="Gene3D" id="3.60.10.10">
    <property type="entry name" value="Endonuclease/exonuclease/phosphatase"/>
    <property type="match status" value="1"/>
</dbReference>
<sequence length="287" mass="32071">MKFVSYNIQYGIGMDGHFDPERIAAEIGNADIIALQEVTRGFHKNGHCDLVARFEALLPDHFHVFGAPCDVLLDISHDSGRRIERRFQFGNMILSRWPILTTRHLLLPRSRTIGELNLQRGALEAVIDAPGGAFRTYSVHLDHVSPDERLDQIRFLKDRVLNFVAEGGAITGTTDQGFADPPLPEDFVMMGDFNMEPESPEYIAMVGRADRFYGRALRANQPVDVLGRAGKLTLESYSWAEPPGDGPQKMHLDYCFVSAGLAERVTDCFVDLDTLGSDHFPVRVEIA</sequence>
<evidence type="ECO:0000259" key="1">
    <source>
        <dbReference type="Pfam" id="PF03372"/>
    </source>
</evidence>
<dbReference type="InterPro" id="IPR051916">
    <property type="entry name" value="GPI-anchor_lipid_remodeler"/>
</dbReference>
<dbReference type="InterPro" id="IPR036691">
    <property type="entry name" value="Endo/exonu/phosph_ase_sf"/>
</dbReference>
<reference evidence="2 3" key="1">
    <citation type="submission" date="2019-06" db="EMBL/GenBank/DDBJ databases">
        <title>Sorghum-associated microbial communities from plants grown in Nebraska, USA.</title>
        <authorList>
            <person name="Schachtman D."/>
        </authorList>
    </citation>
    <scope>NUCLEOTIDE SEQUENCE [LARGE SCALE GENOMIC DNA]</scope>
    <source>
        <strain evidence="2 3">1225</strain>
    </source>
</reference>
<dbReference type="GO" id="GO:0016020">
    <property type="term" value="C:membrane"/>
    <property type="evidence" value="ECO:0007669"/>
    <property type="project" value="GOC"/>
</dbReference>
<dbReference type="PANTHER" id="PTHR14859">
    <property type="entry name" value="CALCOFLUOR WHITE HYPERSENSITIVE PROTEIN PRECURSOR"/>
    <property type="match status" value="1"/>
</dbReference>
<dbReference type="AlphaFoldDB" id="A0A561Q878"/>
<protein>
    <submittedName>
        <fullName evidence="2">Endonuclease/exonuclease/phosphatase family metal-dependent hydrolase</fullName>
    </submittedName>
</protein>
<keyword evidence="2" id="KW-0269">Exonuclease</keyword>
<dbReference type="GO" id="GO:0006506">
    <property type="term" value="P:GPI anchor biosynthetic process"/>
    <property type="evidence" value="ECO:0007669"/>
    <property type="project" value="TreeGrafter"/>
</dbReference>
<dbReference type="PANTHER" id="PTHR14859:SF1">
    <property type="entry name" value="PGAP2-INTERACTING PROTEIN"/>
    <property type="match status" value="1"/>
</dbReference>
<dbReference type="GO" id="GO:0004527">
    <property type="term" value="F:exonuclease activity"/>
    <property type="evidence" value="ECO:0007669"/>
    <property type="project" value="UniProtKB-KW"/>
</dbReference>
<feature type="domain" description="Endonuclease/exonuclease/phosphatase" evidence="1">
    <location>
        <begin position="4"/>
        <end position="279"/>
    </location>
</feature>
<accession>A0A561Q878</accession>
<keyword evidence="2" id="KW-0255">Endonuclease</keyword>
<dbReference type="EMBL" id="VIWP01000013">
    <property type="protein sequence ID" value="TWF46566.1"/>
    <property type="molecule type" value="Genomic_DNA"/>
</dbReference>
<evidence type="ECO:0000313" key="3">
    <source>
        <dbReference type="Proteomes" id="UP000320653"/>
    </source>
</evidence>
<keyword evidence="2" id="KW-0378">Hydrolase</keyword>
<dbReference type="OrthoDB" id="155529at2"/>